<comment type="caution">
    <text evidence="2">The sequence shown here is derived from an EMBL/GenBank/DDBJ whole genome shotgun (WGS) entry which is preliminary data.</text>
</comment>
<dbReference type="PANTHER" id="PTHR37292">
    <property type="entry name" value="VNG6097C"/>
    <property type="match status" value="1"/>
</dbReference>
<dbReference type="RefSeq" id="WP_005526986.1">
    <property type="nucleotide sequence ID" value="NZ_CP050134.2"/>
</dbReference>
<dbReference type="GeneID" id="84574866"/>
<dbReference type="Proteomes" id="UP000249886">
    <property type="component" value="Unassembled WGS sequence"/>
</dbReference>
<proteinExistence type="predicted"/>
<evidence type="ECO:0000313" key="3">
    <source>
        <dbReference type="Proteomes" id="UP000249886"/>
    </source>
</evidence>
<accession>A0A6H9XBS5</accession>
<protein>
    <submittedName>
        <fullName evidence="2">Uncharacterized conserved protein</fullName>
    </submittedName>
</protein>
<gene>
    <name evidence="2" type="ORF">NCTC10254_02203</name>
</gene>
<dbReference type="InterPro" id="IPR004919">
    <property type="entry name" value="GmrSD_N"/>
</dbReference>
<dbReference type="Pfam" id="PF03235">
    <property type="entry name" value="GmrSD_N"/>
    <property type="match status" value="1"/>
</dbReference>
<evidence type="ECO:0000313" key="2">
    <source>
        <dbReference type="EMBL" id="SPW31737.1"/>
    </source>
</evidence>
<sequence>MGFTTPSYDLIDLFDLINRGELQLPDFQRDYRWNVDRIRSLLVTVLRGYPIGSFMALDTHDVPVYFRPRPIETAPDIGVSPGLLLLDGQQRLTTLYQCMRGDGLVESTDFRKKKVRRRFFIDVNKAVSEDVLPDEAVVSVDENGHVKSHFAPDLPEGLATREAALAAGYIPVCDLLFDGGTDLLFDIAQSADADARERAKNFYTRIIKPLVGYAVPVIQLSRSTDHAGIGSIFAHANSVGLQMDVFELLTAKFATEDPTFRLQDDWEKTEKILRAYPALAEIDRTDFLTSVALYVTAKKGHASAFRESIIELTLDEYRPAADTMRLAFHEAANFMAHRCIITTSQVPYSAQLVPLAVIVALLAERPGVLSQQQAWDRIHQWFWCGVFGELYGSPALTIRIGNDVDEVTAWVTDFDGRNNVPTPRSIVQARFVESRLLSAGPNSGLYKGIYSLIMGRGAKDWRTTIEFNHETFSELGTHFRPIFPLSWCKANGIDSILANSVLNRTPMSRRTHVMVEESSPARYLYRVQSKSLLNDDDFDAVLETHLVDPKLLFQANAPKFFTDRRHRLLKMIEEAMGMTAIHDVDETDLHAGEEGPGAFA</sequence>
<evidence type="ECO:0000259" key="1">
    <source>
        <dbReference type="Pfam" id="PF03235"/>
    </source>
</evidence>
<name>A0A6H9XBS5_9CORY</name>
<dbReference type="PANTHER" id="PTHR37292:SF2">
    <property type="entry name" value="DUF262 DOMAIN-CONTAINING PROTEIN"/>
    <property type="match status" value="1"/>
</dbReference>
<dbReference type="EMBL" id="UARK01000032">
    <property type="protein sequence ID" value="SPW31737.1"/>
    <property type="molecule type" value="Genomic_DNA"/>
</dbReference>
<organism evidence="2 3">
    <name type="scientific">Corynebacterium matruchotii</name>
    <dbReference type="NCBI Taxonomy" id="43768"/>
    <lineage>
        <taxon>Bacteria</taxon>
        <taxon>Bacillati</taxon>
        <taxon>Actinomycetota</taxon>
        <taxon>Actinomycetes</taxon>
        <taxon>Mycobacteriales</taxon>
        <taxon>Corynebacteriaceae</taxon>
        <taxon>Corynebacterium</taxon>
    </lineage>
</organism>
<feature type="domain" description="GmrSD restriction endonucleases N-terminal" evidence="1">
    <location>
        <begin position="12"/>
        <end position="253"/>
    </location>
</feature>
<reference evidence="2 3" key="1">
    <citation type="submission" date="2018-06" db="EMBL/GenBank/DDBJ databases">
        <authorList>
            <consortium name="Pathogen Informatics"/>
            <person name="Doyle S."/>
        </authorList>
    </citation>
    <scope>NUCLEOTIDE SEQUENCE [LARGE SCALE GENOMIC DNA]</scope>
    <source>
        <strain evidence="2 3">NCTC10254</strain>
    </source>
</reference>
<dbReference type="AlphaFoldDB" id="A0A6H9XBS5"/>